<keyword evidence="5" id="KW-0472">Membrane</keyword>
<evidence type="ECO:0000256" key="2">
    <source>
        <dbReference type="ARBA" id="ARBA00004609"/>
    </source>
</evidence>
<proteinExistence type="predicted"/>
<dbReference type="InterPro" id="IPR019609">
    <property type="entry name" value="Variant_surf_glycoprt_trypan_C"/>
</dbReference>
<keyword evidence="4" id="KW-0336">GPI-anchor</keyword>
<dbReference type="VEuPathDB" id="TriTrypDB:Tb927.5.4810"/>
<keyword evidence="7" id="KW-0449">Lipoprotein</keyword>
<evidence type="ECO:0000256" key="1">
    <source>
        <dbReference type="ARBA" id="ARBA00002523"/>
    </source>
</evidence>
<feature type="chain" id="PRO_5012768826" evidence="9">
    <location>
        <begin position="23"/>
        <end position="489"/>
    </location>
</feature>
<accession>A0A1J0R5M4</accession>
<evidence type="ECO:0000256" key="8">
    <source>
        <dbReference type="SAM" id="MobiDB-lite"/>
    </source>
</evidence>
<feature type="signal peptide" evidence="9">
    <location>
        <begin position="1"/>
        <end position="22"/>
    </location>
</feature>
<evidence type="ECO:0000256" key="9">
    <source>
        <dbReference type="SAM" id="SignalP"/>
    </source>
</evidence>
<keyword evidence="3" id="KW-1003">Cell membrane</keyword>
<reference evidence="11" key="1">
    <citation type="submission" date="2016-08" db="EMBL/GenBank/DDBJ databases">
        <title>VSG repertoire of Trypanosoma brucei EATRO 1125.</title>
        <authorList>
            <person name="Cross G.A."/>
        </authorList>
    </citation>
    <scope>NUCLEOTIDE SEQUENCE</scope>
    <source>
        <strain evidence="11">EATRO 1125</strain>
    </source>
</reference>
<evidence type="ECO:0000313" key="11">
    <source>
        <dbReference type="EMBL" id="APD73143.1"/>
    </source>
</evidence>
<sequence length="489" mass="52086">MTLTKFETYALAALAVLTSATAADEAKGADVKTACDVHKYLTAMDKHLASLERSLRDTPQDLKQRARMYSLAAEAAPDAQAACLLQAVAADAASEAVTLETEYDDSKAAVAKGRSLLTTLLQQAAAAAALEKVSYKLTEPAGKSISRTSLAIRLDVGDISTAKCTAEEEGGGYKVNNKPLNALKIAKIKTADPAKHKTALARPAIKLTTASCTADDTATWRQYSTAAAACSIADATAAAPAAHTDDAASSAKATIKEVSIYTDDNPEAGCKTAEQITEITDSGVQQSFNHLCRALKTTKPSLKATTLEGKALSQKPIVQQVAQGCLPEYMNKDKLSPEETESLRKFLEVAYTDSGSNFAKKFEHLVEKQKVQVYRGGKVQSVDIASITTPAEEHDALSRISAKKRAEKLASRKETATPDQKESGDKTEEKKDGDNKGAAVNCSSHSTPDACTKGQNFKWENNKCKDSSFPVNNKLTLSMGAAFVSFIVF</sequence>
<dbReference type="AlphaFoldDB" id="A0A1J0R5M4"/>
<organism evidence="11">
    <name type="scientific">Trypanosoma brucei</name>
    <dbReference type="NCBI Taxonomy" id="5691"/>
    <lineage>
        <taxon>Eukaryota</taxon>
        <taxon>Discoba</taxon>
        <taxon>Euglenozoa</taxon>
        <taxon>Kinetoplastea</taxon>
        <taxon>Metakinetoplastina</taxon>
        <taxon>Trypanosomatida</taxon>
        <taxon>Trypanosomatidae</taxon>
        <taxon>Trypanosoma</taxon>
    </lineage>
</organism>
<keyword evidence="6" id="KW-0325">Glycoprotein</keyword>
<evidence type="ECO:0000256" key="7">
    <source>
        <dbReference type="ARBA" id="ARBA00023288"/>
    </source>
</evidence>
<dbReference type="VEuPathDB" id="TriTrypDB:Tb427_000278400"/>
<dbReference type="VEuPathDB" id="TriTrypDB:Tb1125.5.4810"/>
<feature type="region of interest" description="Disordered" evidence="8">
    <location>
        <begin position="393"/>
        <end position="457"/>
    </location>
</feature>
<evidence type="ECO:0000256" key="3">
    <source>
        <dbReference type="ARBA" id="ARBA00022475"/>
    </source>
</evidence>
<feature type="compositionally biased region" description="Basic and acidic residues" evidence="8">
    <location>
        <begin position="407"/>
        <end position="435"/>
    </location>
</feature>
<name>A0A1J0R5M4_9TRYP</name>
<dbReference type="GO" id="GO:0098552">
    <property type="term" value="C:side of membrane"/>
    <property type="evidence" value="ECO:0007669"/>
    <property type="project" value="UniProtKB-KW"/>
</dbReference>
<dbReference type="GO" id="GO:0005886">
    <property type="term" value="C:plasma membrane"/>
    <property type="evidence" value="ECO:0007669"/>
    <property type="project" value="UniProtKB-SubCell"/>
</dbReference>
<feature type="compositionally biased region" description="Polar residues" evidence="8">
    <location>
        <begin position="441"/>
        <end position="457"/>
    </location>
</feature>
<evidence type="ECO:0000256" key="5">
    <source>
        <dbReference type="ARBA" id="ARBA00023136"/>
    </source>
</evidence>
<comment type="subcellular location">
    <subcellularLocation>
        <location evidence="2">Cell membrane</location>
        <topology evidence="2">Lipid-anchor</topology>
        <topology evidence="2">GPI-anchor</topology>
    </subcellularLocation>
</comment>
<dbReference type="Pfam" id="PF10659">
    <property type="entry name" value="Trypan_glycop_C"/>
    <property type="match status" value="1"/>
</dbReference>
<evidence type="ECO:0000259" key="10">
    <source>
        <dbReference type="Pfam" id="PF10659"/>
    </source>
</evidence>
<dbReference type="EMBL" id="KX699187">
    <property type="protein sequence ID" value="APD73143.1"/>
    <property type="molecule type" value="Genomic_DNA"/>
</dbReference>
<protein>
    <submittedName>
        <fullName evidence="11">Variant surface glycoprotein 1125.326</fullName>
    </submittedName>
</protein>
<comment type="function">
    <text evidence="1">VSG forms a coat on the surface of the parasite. The trypanosome evades the immune response of the host by expressing a series of antigenically distinct VSGs from an estimated 1000 VSG genes.</text>
</comment>
<evidence type="ECO:0000256" key="6">
    <source>
        <dbReference type="ARBA" id="ARBA00023180"/>
    </source>
</evidence>
<feature type="domain" description="Trypanosome variant surface glycoprotein C-terminal" evidence="10">
    <location>
        <begin position="416"/>
        <end position="486"/>
    </location>
</feature>
<keyword evidence="9" id="KW-0732">Signal</keyword>
<evidence type="ECO:0000256" key="4">
    <source>
        <dbReference type="ARBA" id="ARBA00022622"/>
    </source>
</evidence>